<dbReference type="SUPFAM" id="SSF54631">
    <property type="entry name" value="CBS-domain pair"/>
    <property type="match status" value="1"/>
</dbReference>
<keyword evidence="6 8" id="KW-0129">CBS domain</keyword>
<dbReference type="PANTHER" id="PTHR43099:SF5">
    <property type="entry name" value="HLYC_CORC FAMILY TRANSPORTER"/>
    <property type="match status" value="1"/>
</dbReference>
<protein>
    <submittedName>
        <fullName evidence="13">Hemolysin family protein</fullName>
    </submittedName>
</protein>
<dbReference type="InterPro" id="IPR016169">
    <property type="entry name" value="FAD-bd_PCMH_sub2"/>
</dbReference>
<dbReference type="InterPro" id="IPR002550">
    <property type="entry name" value="CNNM"/>
</dbReference>
<gene>
    <name evidence="13" type="ORF">ACFOJE_08285</name>
</gene>
<keyword evidence="4" id="KW-0677">Repeat</keyword>
<dbReference type="Pfam" id="PF00571">
    <property type="entry name" value="CBS"/>
    <property type="match status" value="2"/>
</dbReference>
<evidence type="ECO:0000313" key="14">
    <source>
        <dbReference type="Proteomes" id="UP001595457"/>
    </source>
</evidence>
<feature type="domain" description="CBS" evidence="11">
    <location>
        <begin position="302"/>
        <end position="359"/>
    </location>
</feature>
<dbReference type="InterPro" id="IPR044751">
    <property type="entry name" value="Ion_transp-like_CBS"/>
</dbReference>
<evidence type="ECO:0000256" key="7">
    <source>
        <dbReference type="ARBA" id="ARBA00023136"/>
    </source>
</evidence>
<feature type="transmembrane region" description="Helical" evidence="10">
    <location>
        <begin position="70"/>
        <end position="90"/>
    </location>
</feature>
<evidence type="ECO:0000259" key="11">
    <source>
        <dbReference type="PROSITE" id="PS51371"/>
    </source>
</evidence>
<proteinExistence type="predicted"/>
<organism evidence="13 14">
    <name type="scientific">Azotobacter bryophylli</name>
    <dbReference type="NCBI Taxonomy" id="1986537"/>
    <lineage>
        <taxon>Bacteria</taxon>
        <taxon>Pseudomonadati</taxon>
        <taxon>Pseudomonadota</taxon>
        <taxon>Gammaproteobacteria</taxon>
        <taxon>Pseudomonadales</taxon>
        <taxon>Pseudomonadaceae</taxon>
        <taxon>Azotobacter</taxon>
    </lineage>
</organism>
<evidence type="ECO:0000256" key="2">
    <source>
        <dbReference type="ARBA" id="ARBA00022475"/>
    </source>
</evidence>
<dbReference type="EMBL" id="JBHRSJ010000012">
    <property type="protein sequence ID" value="MFC2972209.1"/>
    <property type="molecule type" value="Genomic_DNA"/>
</dbReference>
<dbReference type="PROSITE" id="PS51371">
    <property type="entry name" value="CBS"/>
    <property type="match status" value="2"/>
</dbReference>
<comment type="subcellular location">
    <subcellularLocation>
        <location evidence="1">Cell membrane</location>
        <topology evidence="1">Multi-pass membrane protein</topology>
    </subcellularLocation>
</comment>
<evidence type="ECO:0000256" key="6">
    <source>
        <dbReference type="ARBA" id="ARBA00023122"/>
    </source>
</evidence>
<evidence type="ECO:0000256" key="1">
    <source>
        <dbReference type="ARBA" id="ARBA00004651"/>
    </source>
</evidence>
<dbReference type="InterPro" id="IPR046342">
    <property type="entry name" value="CBS_dom_sf"/>
</dbReference>
<dbReference type="PROSITE" id="PS51846">
    <property type="entry name" value="CNNM"/>
    <property type="match status" value="1"/>
</dbReference>
<dbReference type="InterPro" id="IPR005170">
    <property type="entry name" value="Transptr-assoc_dom"/>
</dbReference>
<dbReference type="InterPro" id="IPR000644">
    <property type="entry name" value="CBS_dom"/>
</dbReference>
<dbReference type="Proteomes" id="UP001595457">
    <property type="component" value="Unassembled WGS sequence"/>
</dbReference>
<evidence type="ECO:0000256" key="9">
    <source>
        <dbReference type="PROSITE-ProRule" id="PRU01193"/>
    </source>
</evidence>
<feature type="domain" description="CNNM transmembrane" evidence="12">
    <location>
        <begin position="11"/>
        <end position="216"/>
    </location>
</feature>
<evidence type="ECO:0000256" key="3">
    <source>
        <dbReference type="ARBA" id="ARBA00022692"/>
    </source>
</evidence>
<keyword evidence="5 9" id="KW-1133">Transmembrane helix</keyword>
<dbReference type="CDD" id="cd04590">
    <property type="entry name" value="CBS_pair_CorC_HlyC_assoc"/>
    <property type="match status" value="1"/>
</dbReference>
<dbReference type="PANTHER" id="PTHR43099">
    <property type="entry name" value="UPF0053 PROTEIN YRKA"/>
    <property type="match status" value="1"/>
</dbReference>
<evidence type="ECO:0000259" key="12">
    <source>
        <dbReference type="PROSITE" id="PS51846"/>
    </source>
</evidence>
<evidence type="ECO:0000256" key="5">
    <source>
        <dbReference type="ARBA" id="ARBA00022989"/>
    </source>
</evidence>
<sequence>MDPSPSYVAASYFADLGLILFALLLVVLNGFFVAAEFAMVKLRATRVELLAADHGWRGKILRRVHQQLDAYLSACQLGITLASLGLGWVGEPAFAHLLEPLMEQFGVDSPALVHGIAFFSAFFIISYLHIVVGELAPKSWAIRQPELLSLWTAVPLYLFYWLMYPAIWLLNSSANTVLRIAGQNEPGPHHEHHYSREELKLILHSSRAHDASDQDMRVLASAVEMGELEVADWANSREDLIYIERHASLDEVMSIFRRHKYSRYPVHDEETGQFVGVLHIKDLLMHLSLLEMLPSALKIDELMRPIERVSRHMPLSDLLEQFRKGGSHFALVEEADGKVIGYLTMEDVLEALVGDIQDEHRKAERGIVAYQPGKLLVRGDTPLFKIERLMGIDLDHLEAETLAGLVYDSLKRVPEEDEVLDAEGLRIIIKKMKGPKIILAKVLKL</sequence>
<dbReference type="Pfam" id="PF03471">
    <property type="entry name" value="CorC_HlyC"/>
    <property type="match status" value="1"/>
</dbReference>
<evidence type="ECO:0000256" key="8">
    <source>
        <dbReference type="PROSITE-ProRule" id="PRU00703"/>
    </source>
</evidence>
<keyword evidence="3 9" id="KW-0812">Transmembrane</keyword>
<feature type="transmembrane region" description="Helical" evidence="10">
    <location>
        <begin position="110"/>
        <end position="136"/>
    </location>
</feature>
<dbReference type="InterPro" id="IPR036318">
    <property type="entry name" value="FAD-bd_PCMH-like_sf"/>
</dbReference>
<reference evidence="14" key="1">
    <citation type="journal article" date="2019" name="Int. J. Syst. Evol. Microbiol.">
        <title>The Global Catalogue of Microorganisms (GCM) 10K type strain sequencing project: providing services to taxonomists for standard genome sequencing and annotation.</title>
        <authorList>
            <consortium name="The Broad Institute Genomics Platform"/>
            <consortium name="The Broad Institute Genome Sequencing Center for Infectious Disease"/>
            <person name="Wu L."/>
            <person name="Ma J."/>
        </authorList>
    </citation>
    <scope>NUCLEOTIDE SEQUENCE [LARGE SCALE GENOMIC DNA]</scope>
    <source>
        <strain evidence="14">KCTC 62195</strain>
    </source>
</reference>
<feature type="transmembrane region" description="Helical" evidence="10">
    <location>
        <begin position="148"/>
        <end position="170"/>
    </location>
</feature>
<feature type="domain" description="CBS" evidence="11">
    <location>
        <begin position="235"/>
        <end position="295"/>
    </location>
</feature>
<dbReference type="Gene3D" id="3.30.465.10">
    <property type="match status" value="1"/>
</dbReference>
<comment type="caution">
    <text evidence="13">The sequence shown here is derived from an EMBL/GenBank/DDBJ whole genome shotgun (WGS) entry which is preliminary data.</text>
</comment>
<dbReference type="Gene3D" id="3.10.580.10">
    <property type="entry name" value="CBS-domain"/>
    <property type="match status" value="1"/>
</dbReference>
<keyword evidence="2" id="KW-1003">Cell membrane</keyword>
<dbReference type="InterPro" id="IPR051676">
    <property type="entry name" value="UPF0053_domain"/>
</dbReference>
<dbReference type="SMART" id="SM01091">
    <property type="entry name" value="CorC_HlyC"/>
    <property type="match status" value="1"/>
</dbReference>
<dbReference type="RefSeq" id="WP_377813835.1">
    <property type="nucleotide sequence ID" value="NZ_JBHRSJ010000012.1"/>
</dbReference>
<dbReference type="Pfam" id="PF01595">
    <property type="entry name" value="CNNM"/>
    <property type="match status" value="1"/>
</dbReference>
<keyword evidence="14" id="KW-1185">Reference proteome</keyword>
<accession>A0ABV7ART7</accession>
<dbReference type="SUPFAM" id="SSF56176">
    <property type="entry name" value="FAD-binding/transporter-associated domain-like"/>
    <property type="match status" value="1"/>
</dbReference>
<name>A0ABV7ART7_9GAMM</name>
<evidence type="ECO:0000256" key="10">
    <source>
        <dbReference type="SAM" id="Phobius"/>
    </source>
</evidence>
<evidence type="ECO:0000256" key="4">
    <source>
        <dbReference type="ARBA" id="ARBA00022737"/>
    </source>
</evidence>
<evidence type="ECO:0000313" key="13">
    <source>
        <dbReference type="EMBL" id="MFC2972209.1"/>
    </source>
</evidence>
<feature type="transmembrane region" description="Helical" evidence="10">
    <location>
        <begin position="12"/>
        <end position="34"/>
    </location>
</feature>
<keyword evidence="7 9" id="KW-0472">Membrane</keyword>
<dbReference type="SMART" id="SM00116">
    <property type="entry name" value="CBS"/>
    <property type="match status" value="2"/>
</dbReference>